<keyword evidence="2" id="KW-1185">Reference proteome</keyword>
<dbReference type="RefSeq" id="WP_184037304.1">
    <property type="nucleotide sequence ID" value="NZ_JACHHY010000008.1"/>
</dbReference>
<comment type="caution">
    <text evidence="1">The sequence shown here is derived from an EMBL/GenBank/DDBJ whole genome shotgun (WGS) entry which is preliminary data.</text>
</comment>
<dbReference type="Proteomes" id="UP000575898">
    <property type="component" value="Unassembled WGS sequence"/>
</dbReference>
<name>A0A840MIN6_9PROT</name>
<dbReference type="EMBL" id="JACHHY010000008">
    <property type="protein sequence ID" value="MBB5018270.1"/>
    <property type="molecule type" value="Genomic_DNA"/>
</dbReference>
<evidence type="ECO:0000313" key="1">
    <source>
        <dbReference type="EMBL" id="MBB5018270.1"/>
    </source>
</evidence>
<dbReference type="AlphaFoldDB" id="A0A840MIN6"/>
<accession>A0A840MIN6</accession>
<evidence type="ECO:0000313" key="2">
    <source>
        <dbReference type="Proteomes" id="UP000575898"/>
    </source>
</evidence>
<gene>
    <name evidence="1" type="ORF">HNQ59_001558</name>
</gene>
<organism evidence="1 2">
    <name type="scientific">Chitinivorax tropicus</name>
    <dbReference type="NCBI Taxonomy" id="714531"/>
    <lineage>
        <taxon>Bacteria</taxon>
        <taxon>Pseudomonadati</taxon>
        <taxon>Pseudomonadota</taxon>
        <taxon>Betaproteobacteria</taxon>
        <taxon>Chitinivorax</taxon>
    </lineage>
</organism>
<proteinExistence type="predicted"/>
<protein>
    <submittedName>
        <fullName evidence="1">Uncharacterized protein</fullName>
    </submittedName>
</protein>
<sequence length="133" mass="14802">MAGLQVPTFEQAALAAALAYRYTVGAALLVDWLPKRTRILHLRLQTEDRYVTVDADGDCYVIKDRTEPYTVFAHVTLLDLVDGKVRYLVQHTLGEALYTWDGAEIALTLNENSGLVPPAHVLHCRVVDDLPAK</sequence>
<reference evidence="1 2" key="1">
    <citation type="submission" date="2020-08" db="EMBL/GenBank/DDBJ databases">
        <title>Genomic Encyclopedia of Type Strains, Phase IV (KMG-IV): sequencing the most valuable type-strain genomes for metagenomic binning, comparative biology and taxonomic classification.</title>
        <authorList>
            <person name="Goeker M."/>
        </authorList>
    </citation>
    <scope>NUCLEOTIDE SEQUENCE [LARGE SCALE GENOMIC DNA]</scope>
    <source>
        <strain evidence="1 2">DSM 27165</strain>
    </source>
</reference>